<protein>
    <submittedName>
        <fullName evidence="1">Uncharacterized protein</fullName>
    </submittedName>
</protein>
<dbReference type="Proteomes" id="UP000653730">
    <property type="component" value="Unassembled WGS sequence"/>
</dbReference>
<evidence type="ECO:0000313" key="2">
    <source>
        <dbReference type="Proteomes" id="UP000653730"/>
    </source>
</evidence>
<name>A0A926JWE4_9FLAO</name>
<accession>A0A926JWE4</accession>
<proteinExistence type="predicted"/>
<reference evidence="1 2" key="1">
    <citation type="submission" date="2020-09" db="EMBL/GenBank/DDBJ databases">
        <title>Sinomicrobium weinanense sp. nov., a halophilic bacteria isolated from saline-alkali soil.</title>
        <authorList>
            <person name="Wu P."/>
            <person name="Ren H."/>
            <person name="Mei Y."/>
            <person name="Liang Y."/>
            <person name="Chen Z."/>
        </authorList>
    </citation>
    <scope>NUCLEOTIDE SEQUENCE [LARGE SCALE GENOMIC DNA]</scope>
    <source>
        <strain evidence="1 2">FJxs</strain>
    </source>
</reference>
<comment type="caution">
    <text evidence="1">The sequence shown here is derived from an EMBL/GenBank/DDBJ whole genome shotgun (WGS) entry which is preliminary data.</text>
</comment>
<dbReference type="RefSeq" id="WP_187967684.1">
    <property type="nucleotide sequence ID" value="NZ_JACVDC010000134.1"/>
</dbReference>
<keyword evidence="2" id="KW-1185">Reference proteome</keyword>
<evidence type="ECO:0000313" key="1">
    <source>
        <dbReference type="EMBL" id="MBC9798569.1"/>
    </source>
</evidence>
<sequence>MNDFTTVPFKDIKSLLPEDCWMMEQYNATGEFNDEKVIFLSGNQQLESLDLDFPGIDDEKTPILVLVQGNLRIRTIYNRETDGATGLIVLGDLEAEHIVVGGQEIYITGNLNVSGLYWGDYNHGNLVVLGAAGITAFISTDYGFEFRGGQETLSIQHFFWDEREDEFVRERLATLLLPDCLLEEEDLIDEPYSYKDWLNDYQILHKLENGEPLLLAEPKAYGYSGETIPFVFESHEFNTGNLVRLRESSLFLDGIPADAKERTQEIAYWKDDIFKRVMATRDVPCSERVYFQKADRALFIHWEKQEQHIIGRFTGQKPQYKLAVLCRVLKDQKETDWHYYDPQLPAHRPFGEMTQPLWEDLLDQWSEMEYWKKRFTETVTREKIDNILALPLVREKHSDYYNDEAEDIWLGSASWQFRQSDNPRGHCARISIIMQQSPGNTESDNVFDFYHYDIRELKNGKTVPLLYTQKDDGYQSNTFEVAIADTGKYRNAIRYFEQLEKHIYRMNQDYLNEKPQK</sequence>
<gene>
    <name evidence="1" type="ORF">IBL28_21565</name>
</gene>
<organism evidence="1 2">
    <name type="scientific">Sinomicrobium weinanense</name>
    <dbReference type="NCBI Taxonomy" id="2842200"/>
    <lineage>
        <taxon>Bacteria</taxon>
        <taxon>Pseudomonadati</taxon>
        <taxon>Bacteroidota</taxon>
        <taxon>Flavobacteriia</taxon>
        <taxon>Flavobacteriales</taxon>
        <taxon>Flavobacteriaceae</taxon>
        <taxon>Sinomicrobium</taxon>
    </lineage>
</organism>
<dbReference type="EMBL" id="JACVDC010000134">
    <property type="protein sequence ID" value="MBC9798569.1"/>
    <property type="molecule type" value="Genomic_DNA"/>
</dbReference>
<dbReference type="AlphaFoldDB" id="A0A926JWE4"/>